<dbReference type="SUPFAM" id="SSF53335">
    <property type="entry name" value="S-adenosyl-L-methionine-dependent methyltransferases"/>
    <property type="match status" value="1"/>
</dbReference>
<gene>
    <name evidence="5" type="primary">Srm_0</name>
    <name evidence="5" type="ORF">MELVER_R05511</name>
</gene>
<keyword evidence="2 3" id="KW-0808">Transferase</keyword>
<protein>
    <submittedName>
        <fullName evidence="5">SPEE synthase</fullName>
    </submittedName>
</protein>
<dbReference type="GO" id="GO:0005829">
    <property type="term" value="C:cytosol"/>
    <property type="evidence" value="ECO:0007669"/>
    <property type="project" value="TreeGrafter"/>
</dbReference>
<reference evidence="5 6" key="1">
    <citation type="submission" date="2019-09" db="EMBL/GenBank/DDBJ databases">
        <title>Bird 10,000 Genomes (B10K) Project - Family phase.</title>
        <authorList>
            <person name="Zhang G."/>
        </authorList>
    </citation>
    <scope>NUCLEOTIDE SEQUENCE [LARGE SCALE GENOMIC DNA]</scope>
    <source>
        <strain evidence="5">B10K-DU-029-37</strain>
        <tissue evidence="5">Liver</tissue>
    </source>
</reference>
<dbReference type="PANTHER" id="PTHR11558:SF11">
    <property type="entry name" value="SPERMIDINE SYNTHASE"/>
    <property type="match status" value="1"/>
</dbReference>
<keyword evidence="3" id="KW-0620">Polyamine biosynthesis</keyword>
<keyword evidence="6" id="KW-1185">Reference proteome</keyword>
<dbReference type="AlphaFoldDB" id="A0A7K7ZAK1"/>
<name>A0A7K7ZAK1_9PASE</name>
<dbReference type="Gene3D" id="3.40.50.150">
    <property type="entry name" value="Vaccinia Virus protein VP39"/>
    <property type="match status" value="2"/>
</dbReference>
<dbReference type="GO" id="GO:0008295">
    <property type="term" value="P:spermidine biosynthetic process"/>
    <property type="evidence" value="ECO:0007669"/>
    <property type="project" value="TreeGrafter"/>
</dbReference>
<evidence type="ECO:0000256" key="3">
    <source>
        <dbReference type="PROSITE-ProRule" id="PRU00354"/>
    </source>
</evidence>
<sequence length="175" mass="19443">QVLIIGGGDGGVLREVVKHPTVESVVQCEIDEVRWAPGCVQEPRDLGPRGRRVAQQNEPDFTASTGAAVSPALSHQHRAHLLLVLLAAFDLILEQKVICFPVGHLSSVPCIRVAVTQPLVPYPDGQSYLTLFLQNTNFREPVQQLSQQQVEERSLKYYNSDIHRAAFILPEFARK</sequence>
<organism evidence="5 6">
    <name type="scientific">Melanocharis versteri</name>
    <name type="common">Fan-tailed berrypecker</name>
    <dbReference type="NCBI Taxonomy" id="254552"/>
    <lineage>
        <taxon>Eukaryota</taxon>
        <taxon>Metazoa</taxon>
        <taxon>Chordata</taxon>
        <taxon>Craniata</taxon>
        <taxon>Vertebrata</taxon>
        <taxon>Euteleostomi</taxon>
        <taxon>Archelosauria</taxon>
        <taxon>Archosauria</taxon>
        <taxon>Dinosauria</taxon>
        <taxon>Saurischia</taxon>
        <taxon>Theropoda</taxon>
        <taxon>Coelurosauria</taxon>
        <taxon>Aves</taxon>
        <taxon>Neognathae</taxon>
        <taxon>Neoaves</taxon>
        <taxon>Telluraves</taxon>
        <taxon>Australaves</taxon>
        <taxon>Passeriformes</taxon>
        <taxon>Passeroidea</taxon>
        <taxon>Melanocharitidae</taxon>
        <taxon>Melanocharis</taxon>
    </lineage>
</organism>
<comment type="similarity">
    <text evidence="1">Belongs to the spermidine/spermine synthase family.</text>
</comment>
<feature type="non-terminal residue" evidence="5">
    <location>
        <position position="175"/>
    </location>
</feature>
<comment type="caution">
    <text evidence="3">Lacks conserved residue(s) required for the propagation of feature annotation.</text>
</comment>
<comment type="caution">
    <text evidence="5">The sequence shown here is derived from an EMBL/GenBank/DDBJ whole genome shotgun (WGS) entry which is preliminary data.</text>
</comment>
<evidence type="ECO:0000259" key="4">
    <source>
        <dbReference type="PROSITE" id="PS51006"/>
    </source>
</evidence>
<dbReference type="Pfam" id="PF01564">
    <property type="entry name" value="Spermine_synth"/>
    <property type="match status" value="1"/>
</dbReference>
<feature type="domain" description="PABS" evidence="4">
    <location>
        <begin position="1"/>
        <end position="33"/>
    </location>
</feature>
<evidence type="ECO:0000313" key="5">
    <source>
        <dbReference type="EMBL" id="NXA87197.1"/>
    </source>
</evidence>
<dbReference type="PROSITE" id="PS01330">
    <property type="entry name" value="PABS_1"/>
    <property type="match status" value="1"/>
</dbReference>
<proteinExistence type="inferred from homology"/>
<dbReference type="PROSITE" id="PS51006">
    <property type="entry name" value="PABS_2"/>
    <property type="match status" value="1"/>
</dbReference>
<dbReference type="InterPro" id="IPR030373">
    <property type="entry name" value="PABS_CS"/>
</dbReference>
<feature type="non-terminal residue" evidence="5">
    <location>
        <position position="1"/>
    </location>
</feature>
<evidence type="ECO:0000256" key="1">
    <source>
        <dbReference type="ARBA" id="ARBA00007867"/>
    </source>
</evidence>
<evidence type="ECO:0000313" key="6">
    <source>
        <dbReference type="Proteomes" id="UP000538725"/>
    </source>
</evidence>
<dbReference type="Proteomes" id="UP000538725">
    <property type="component" value="Unassembled WGS sequence"/>
</dbReference>
<accession>A0A7K7ZAK1</accession>
<evidence type="ECO:0000256" key="2">
    <source>
        <dbReference type="ARBA" id="ARBA00022679"/>
    </source>
</evidence>
<dbReference type="PANTHER" id="PTHR11558">
    <property type="entry name" value="SPERMIDINE/SPERMINE SYNTHASE"/>
    <property type="match status" value="1"/>
</dbReference>
<dbReference type="InterPro" id="IPR029063">
    <property type="entry name" value="SAM-dependent_MTases_sf"/>
</dbReference>
<dbReference type="EMBL" id="VZTG01001553">
    <property type="protein sequence ID" value="NXA87197.1"/>
    <property type="molecule type" value="Genomic_DNA"/>
</dbReference>
<dbReference type="GO" id="GO:0004766">
    <property type="term" value="F:spermidine synthase activity"/>
    <property type="evidence" value="ECO:0007669"/>
    <property type="project" value="TreeGrafter"/>
</dbReference>
<dbReference type="InterPro" id="IPR030374">
    <property type="entry name" value="PABS"/>
</dbReference>
<dbReference type="InterPro" id="IPR001045">
    <property type="entry name" value="Spermi_synthase"/>
</dbReference>